<evidence type="ECO:0000313" key="2">
    <source>
        <dbReference type="Proteomes" id="UP000075230"/>
    </source>
</evidence>
<dbReference type="EMBL" id="BCWF01000036">
    <property type="protein sequence ID" value="GAT30922.1"/>
    <property type="molecule type" value="Genomic_DNA"/>
</dbReference>
<comment type="caution">
    <text evidence="1">The sequence shown here is derived from an EMBL/GenBank/DDBJ whole genome shotgun (WGS) entry which is preliminary data.</text>
</comment>
<gene>
    <name evidence="1" type="ORF">RIB2604_03701310</name>
</gene>
<name>A0A146G1E7_ASPKA</name>
<protein>
    <submittedName>
        <fullName evidence="1">Amino acid permease</fullName>
    </submittedName>
</protein>
<reference evidence="1 2" key="1">
    <citation type="journal article" date="2016" name="DNA Res.">
        <title>Genome sequence of Aspergillus luchuensis NBRC 4314.</title>
        <authorList>
            <person name="Yamada O."/>
            <person name="Machida M."/>
            <person name="Hosoyama A."/>
            <person name="Goto M."/>
            <person name="Takahashi T."/>
            <person name="Futagami T."/>
            <person name="Yamagata Y."/>
            <person name="Takeuchi M."/>
            <person name="Kobayashi T."/>
            <person name="Koike H."/>
            <person name="Abe K."/>
            <person name="Asai K."/>
            <person name="Arita M."/>
            <person name="Fujita N."/>
            <person name="Fukuda K."/>
            <person name="Higa K."/>
            <person name="Horikawa H."/>
            <person name="Ishikawa T."/>
            <person name="Jinno K."/>
            <person name="Kato Y."/>
            <person name="Kirimura K."/>
            <person name="Mizutani O."/>
            <person name="Nakasone K."/>
            <person name="Sano M."/>
            <person name="Shiraishi Y."/>
            <person name="Tsukahara M."/>
            <person name="Gomi K."/>
        </authorList>
    </citation>
    <scope>NUCLEOTIDE SEQUENCE [LARGE SCALE GENOMIC DNA]</scope>
    <source>
        <strain evidence="1 2">RIB 2604</strain>
    </source>
</reference>
<proteinExistence type="predicted"/>
<reference evidence="2" key="2">
    <citation type="submission" date="2016-02" db="EMBL/GenBank/DDBJ databases">
        <title>Genome sequencing of Aspergillus luchuensis NBRC 4314.</title>
        <authorList>
            <person name="Yamada O."/>
        </authorList>
    </citation>
    <scope>NUCLEOTIDE SEQUENCE [LARGE SCALE GENOMIC DNA]</scope>
    <source>
        <strain evidence="2">RIB 2604</strain>
    </source>
</reference>
<accession>A0A146G1E7</accession>
<dbReference type="Proteomes" id="UP000075230">
    <property type="component" value="Unassembled WGS sequence"/>
</dbReference>
<organism evidence="1 2">
    <name type="scientific">Aspergillus kawachii</name>
    <name type="common">White koji mold</name>
    <name type="synonym">Aspergillus awamori var. kawachi</name>
    <dbReference type="NCBI Taxonomy" id="1069201"/>
    <lineage>
        <taxon>Eukaryota</taxon>
        <taxon>Fungi</taxon>
        <taxon>Dikarya</taxon>
        <taxon>Ascomycota</taxon>
        <taxon>Pezizomycotina</taxon>
        <taxon>Eurotiomycetes</taxon>
        <taxon>Eurotiomycetidae</taxon>
        <taxon>Eurotiales</taxon>
        <taxon>Aspergillaceae</taxon>
        <taxon>Aspergillus</taxon>
        <taxon>Aspergillus subgen. Circumdati</taxon>
    </lineage>
</organism>
<evidence type="ECO:0000313" key="1">
    <source>
        <dbReference type="EMBL" id="GAT30922.1"/>
    </source>
</evidence>
<sequence length="71" mass="7928">MDHLVEWDSGTLDLPEQRSAKIFSSLRKRCQKEPGTGLMYPLFCRPPISGARLDPKLGSTYAPVSKIPPSR</sequence>
<dbReference type="AlphaFoldDB" id="A0A146G1E7"/>